<dbReference type="Proteomes" id="UP001594351">
    <property type="component" value="Unassembled WGS sequence"/>
</dbReference>
<dbReference type="EMBL" id="JBHPBY010000201">
    <property type="protein sequence ID" value="MFC1851560.1"/>
    <property type="molecule type" value="Genomic_DNA"/>
</dbReference>
<name>A0ABV6YZD9_UNCC1</name>
<dbReference type="SUPFAM" id="SSF53187">
    <property type="entry name" value="Zn-dependent exopeptidases"/>
    <property type="match status" value="1"/>
</dbReference>
<keyword evidence="4" id="KW-1185">Reference proteome</keyword>
<dbReference type="InterPro" id="IPR050695">
    <property type="entry name" value="N-acetylmuramoyl_amidase_3"/>
</dbReference>
<organism evidence="3 4">
    <name type="scientific">candidate division CSSED10-310 bacterium</name>
    <dbReference type="NCBI Taxonomy" id="2855610"/>
    <lineage>
        <taxon>Bacteria</taxon>
        <taxon>Bacteria division CSSED10-310</taxon>
    </lineage>
</organism>
<accession>A0ABV6YZD9</accession>
<evidence type="ECO:0000313" key="4">
    <source>
        <dbReference type="Proteomes" id="UP001594351"/>
    </source>
</evidence>
<protein>
    <submittedName>
        <fullName evidence="3">N-acetylmuramoyl-L-alanine amidase</fullName>
    </submittedName>
</protein>
<dbReference type="InterPro" id="IPR002508">
    <property type="entry name" value="MurNAc-LAA_cat"/>
</dbReference>
<gene>
    <name evidence="3" type="ORF">ACFL27_15295</name>
</gene>
<proteinExistence type="predicted"/>
<reference evidence="3 4" key="1">
    <citation type="submission" date="2024-09" db="EMBL/GenBank/DDBJ databases">
        <title>Laminarin stimulates single cell rates of sulfate reduction while oxygen inhibits transcriptomic activity in coastal marine sediment.</title>
        <authorList>
            <person name="Lindsay M."/>
            <person name="Orcutt B."/>
            <person name="Emerson D."/>
            <person name="Stepanauskas R."/>
            <person name="D'Angelo T."/>
        </authorList>
    </citation>
    <scope>NUCLEOTIDE SEQUENCE [LARGE SCALE GENOMIC DNA]</scope>
    <source>
        <strain evidence="3">SAG AM-311-K15</strain>
    </source>
</reference>
<dbReference type="Pfam" id="PF01520">
    <property type="entry name" value="Amidase_3"/>
    <property type="match status" value="1"/>
</dbReference>
<dbReference type="PANTHER" id="PTHR30404:SF0">
    <property type="entry name" value="N-ACETYLMURAMOYL-L-ALANINE AMIDASE AMIC"/>
    <property type="match status" value="1"/>
</dbReference>
<evidence type="ECO:0000259" key="2">
    <source>
        <dbReference type="SMART" id="SM00646"/>
    </source>
</evidence>
<comment type="caution">
    <text evidence="3">The sequence shown here is derived from an EMBL/GenBank/DDBJ whole genome shotgun (WGS) entry which is preliminary data.</text>
</comment>
<dbReference type="Gene3D" id="3.40.630.40">
    <property type="entry name" value="Zn-dependent exopeptidases"/>
    <property type="match status" value="1"/>
</dbReference>
<evidence type="ECO:0000313" key="3">
    <source>
        <dbReference type="EMBL" id="MFC1851560.1"/>
    </source>
</evidence>
<dbReference type="SMART" id="SM00646">
    <property type="entry name" value="Ami_3"/>
    <property type="match status" value="1"/>
</dbReference>
<dbReference type="PANTHER" id="PTHR30404">
    <property type="entry name" value="N-ACETYLMURAMOYL-L-ALANINE AMIDASE"/>
    <property type="match status" value="1"/>
</dbReference>
<feature type="domain" description="MurNAc-LAA" evidence="2">
    <location>
        <begin position="264"/>
        <end position="418"/>
    </location>
</feature>
<sequence length="439" mass="49228">MIQPSLHYGSKANLSFSYNNVLRMITFLVLACLVYGSEEAVYCQTAPVISPEMITINDALTQQTTTIPVTKVDDVIYFQASILASYLEAEVNESLLSLRYELTFAEHVIVYQVGKKYFFIDENLVRLSGPVTFTAGSIYLPLEVLIHTLQSVLDRKMEWNAPQLTATISAQQRKSPSIVKEYDHQEAPVLPTALPSPGRKLRSITIDPGHGGKDSGAIGPDGLLEKDVVLQISFLLKEQLQKKYGIDAFLTREGDTFYSLQERTSIANNNHSDIFLSIHMNSGRGKKTQGFEVYYLNRQPSDEQAMETATLENYGVNVKARSNDTAGDDVNSILWDLIQNKYLEESSILAEKILNAHELAFERLSRGVKQAPFYILVGAEMPAVLIEVDFISNPTQEKQMMNDEYLTKIVTALAQGIIDFKKHYEKILGNSNVSNYNEE</sequence>
<keyword evidence="1" id="KW-0378">Hydrolase</keyword>
<evidence type="ECO:0000256" key="1">
    <source>
        <dbReference type="ARBA" id="ARBA00022801"/>
    </source>
</evidence>
<dbReference type="CDD" id="cd02696">
    <property type="entry name" value="MurNAc-LAA"/>
    <property type="match status" value="1"/>
</dbReference>